<dbReference type="EMBL" id="QREI01000001">
    <property type="protein sequence ID" value="REE27704.1"/>
    <property type="molecule type" value="Genomic_DNA"/>
</dbReference>
<proteinExistence type="predicted"/>
<accession>A0A3D9N6K1</accession>
<dbReference type="AlphaFoldDB" id="A0A3D9N6K1"/>
<keyword evidence="2" id="KW-1185">Reference proteome</keyword>
<reference evidence="1 2" key="1">
    <citation type="submission" date="2018-07" db="EMBL/GenBank/DDBJ databases">
        <title>Genomic Encyclopedia of Type Strains, Phase III (KMG-III): the genomes of soil and plant-associated and newly described type strains.</title>
        <authorList>
            <person name="Whitman W."/>
        </authorList>
    </citation>
    <scope>NUCLEOTIDE SEQUENCE [LARGE SCALE GENOMIC DNA]</scope>
    <source>
        <strain evidence="1 2">CECT 7948</strain>
    </source>
</reference>
<sequence>MLIIKNYYTFDIVVSLYLEHRQKPFLNEEKTNPLISYFFNSIQLW</sequence>
<evidence type="ECO:0000313" key="2">
    <source>
        <dbReference type="Proteomes" id="UP000256919"/>
    </source>
</evidence>
<dbReference type="Proteomes" id="UP000256919">
    <property type="component" value="Unassembled WGS sequence"/>
</dbReference>
<name>A0A3D9N6K1_9FLAO</name>
<gene>
    <name evidence="1" type="ORF">DFQ09_101541</name>
</gene>
<comment type="caution">
    <text evidence="1">The sequence shown here is derived from an EMBL/GenBank/DDBJ whole genome shotgun (WGS) entry which is preliminary data.</text>
</comment>
<organism evidence="1 2">
    <name type="scientific">Winogradskyella pacifica</name>
    <dbReference type="NCBI Taxonomy" id="664642"/>
    <lineage>
        <taxon>Bacteria</taxon>
        <taxon>Pseudomonadati</taxon>
        <taxon>Bacteroidota</taxon>
        <taxon>Flavobacteriia</taxon>
        <taxon>Flavobacteriales</taxon>
        <taxon>Flavobacteriaceae</taxon>
        <taxon>Winogradskyella</taxon>
    </lineage>
</organism>
<protein>
    <submittedName>
        <fullName evidence="1">Uncharacterized protein</fullName>
    </submittedName>
</protein>
<evidence type="ECO:0000313" key="1">
    <source>
        <dbReference type="EMBL" id="REE27704.1"/>
    </source>
</evidence>